<dbReference type="OMA" id="HVLWTAM"/>
<protein>
    <submittedName>
        <fullName evidence="5">Pentatricopeptide repeat-containing protein</fullName>
    </submittedName>
</protein>
<feature type="repeat" description="PPR" evidence="3">
    <location>
        <begin position="635"/>
        <end position="669"/>
    </location>
</feature>
<reference evidence="6" key="2">
    <citation type="journal article" date="2018" name="BMC Genomics">
        <title>A manually annotated Actinidia chinensis var. chinensis (kiwifruit) genome highlights the challenges associated with draft genomes and gene prediction in plants.</title>
        <authorList>
            <person name="Pilkington S.M."/>
            <person name="Crowhurst R."/>
            <person name="Hilario E."/>
            <person name="Nardozza S."/>
            <person name="Fraser L."/>
            <person name="Peng Y."/>
            <person name="Gunaseelan K."/>
            <person name="Simpson R."/>
            <person name="Tahir J."/>
            <person name="Deroles S.C."/>
            <person name="Templeton K."/>
            <person name="Luo Z."/>
            <person name="Davy M."/>
            <person name="Cheng C."/>
            <person name="McNeilage M."/>
            <person name="Scaglione D."/>
            <person name="Liu Y."/>
            <person name="Zhang Q."/>
            <person name="Datson P."/>
            <person name="De Silva N."/>
            <person name="Gardiner S.E."/>
            <person name="Bassett H."/>
            <person name="Chagne D."/>
            <person name="McCallum J."/>
            <person name="Dzierzon H."/>
            <person name="Deng C."/>
            <person name="Wang Y.Y."/>
            <person name="Barron L."/>
            <person name="Manako K."/>
            <person name="Bowen J."/>
            <person name="Foster T.M."/>
            <person name="Erridge Z.A."/>
            <person name="Tiffin H."/>
            <person name="Waite C.N."/>
            <person name="Davies K.M."/>
            <person name="Grierson E.P."/>
            <person name="Laing W.A."/>
            <person name="Kirk R."/>
            <person name="Chen X."/>
            <person name="Wood M."/>
            <person name="Montefiori M."/>
            <person name="Brummell D.A."/>
            <person name="Schwinn K.E."/>
            <person name="Catanach A."/>
            <person name="Fullerton C."/>
            <person name="Li D."/>
            <person name="Meiyalaghan S."/>
            <person name="Nieuwenhuizen N."/>
            <person name="Read N."/>
            <person name="Prakash R."/>
            <person name="Hunter D."/>
            <person name="Zhang H."/>
            <person name="McKenzie M."/>
            <person name="Knabel M."/>
            <person name="Harris A."/>
            <person name="Allan A.C."/>
            <person name="Gleave A."/>
            <person name="Chen A."/>
            <person name="Janssen B.J."/>
            <person name="Plunkett B."/>
            <person name="Ampomah-Dwamena C."/>
            <person name="Voogd C."/>
            <person name="Leif D."/>
            <person name="Lafferty D."/>
            <person name="Souleyre E.J.F."/>
            <person name="Varkonyi-Gasic E."/>
            <person name="Gambi F."/>
            <person name="Hanley J."/>
            <person name="Yao J.L."/>
            <person name="Cheung J."/>
            <person name="David K.M."/>
            <person name="Warren B."/>
            <person name="Marsh K."/>
            <person name="Snowden K.C."/>
            <person name="Lin-Wang K."/>
            <person name="Brian L."/>
            <person name="Martinez-Sanchez M."/>
            <person name="Wang M."/>
            <person name="Ileperuma N."/>
            <person name="Macnee N."/>
            <person name="Campin R."/>
            <person name="McAtee P."/>
            <person name="Drummond R.S.M."/>
            <person name="Espley R.V."/>
            <person name="Ireland H.S."/>
            <person name="Wu R."/>
            <person name="Atkinson R.G."/>
            <person name="Karunairetnam S."/>
            <person name="Bulley S."/>
            <person name="Chunkath S."/>
            <person name="Hanley Z."/>
            <person name="Storey R."/>
            <person name="Thrimawithana A.H."/>
            <person name="Thomson S."/>
            <person name="David C."/>
            <person name="Testolin R."/>
            <person name="Huang H."/>
            <person name="Hellens R.P."/>
            <person name="Schaffer R.J."/>
        </authorList>
    </citation>
    <scope>NUCLEOTIDE SEQUENCE [LARGE SCALE GENOMIC DNA]</scope>
    <source>
        <strain evidence="6">cv. Red5</strain>
    </source>
</reference>
<dbReference type="PANTHER" id="PTHR47926:SF517">
    <property type="entry name" value="TETRATRICOPEPTIDE REPEAT-LIKE SUPERFAMILY PROTEIN"/>
    <property type="match status" value="1"/>
</dbReference>
<dbReference type="PROSITE" id="PS51375">
    <property type="entry name" value="PPR"/>
    <property type="match status" value="7"/>
</dbReference>
<evidence type="ECO:0000259" key="4">
    <source>
        <dbReference type="Pfam" id="PF14432"/>
    </source>
</evidence>
<dbReference type="InterPro" id="IPR046960">
    <property type="entry name" value="PPR_At4g14850-like_plant"/>
</dbReference>
<feature type="repeat" description="PPR" evidence="3">
    <location>
        <begin position="397"/>
        <end position="431"/>
    </location>
</feature>
<feature type="domain" description="DYW" evidence="4">
    <location>
        <begin position="713"/>
        <end position="805"/>
    </location>
</feature>
<proteinExistence type="inferred from homology"/>
<gene>
    <name evidence="5" type="ORF">CEY00_Acc16001</name>
</gene>
<dbReference type="GO" id="GO:0003723">
    <property type="term" value="F:RNA binding"/>
    <property type="evidence" value="ECO:0007669"/>
    <property type="project" value="InterPro"/>
</dbReference>
<evidence type="ECO:0000313" key="6">
    <source>
        <dbReference type="Proteomes" id="UP000241394"/>
    </source>
</evidence>
<name>A0A2R6QP60_ACTCC</name>
<feature type="repeat" description="PPR" evidence="3">
    <location>
        <begin position="195"/>
        <end position="229"/>
    </location>
</feature>
<feature type="repeat" description="PPR" evidence="3">
    <location>
        <begin position="296"/>
        <end position="330"/>
    </location>
</feature>
<dbReference type="Pfam" id="PF14432">
    <property type="entry name" value="DYW_deaminase"/>
    <property type="match status" value="1"/>
</dbReference>
<dbReference type="InParanoid" id="A0A2R6QP60"/>
<dbReference type="InterPro" id="IPR032867">
    <property type="entry name" value="DYW_dom"/>
</dbReference>
<feature type="repeat" description="PPR" evidence="3">
    <location>
        <begin position="95"/>
        <end position="129"/>
    </location>
</feature>
<dbReference type="FunFam" id="1.25.40.10:FF:000353">
    <property type="entry name" value="Pentatricopeptide repeat-containing protein At4g39530"/>
    <property type="match status" value="1"/>
</dbReference>
<organism evidence="5 6">
    <name type="scientific">Actinidia chinensis var. chinensis</name>
    <name type="common">Chinese soft-hair kiwi</name>
    <dbReference type="NCBI Taxonomy" id="1590841"/>
    <lineage>
        <taxon>Eukaryota</taxon>
        <taxon>Viridiplantae</taxon>
        <taxon>Streptophyta</taxon>
        <taxon>Embryophyta</taxon>
        <taxon>Tracheophyta</taxon>
        <taxon>Spermatophyta</taxon>
        <taxon>Magnoliopsida</taxon>
        <taxon>eudicotyledons</taxon>
        <taxon>Gunneridae</taxon>
        <taxon>Pentapetalae</taxon>
        <taxon>asterids</taxon>
        <taxon>Ericales</taxon>
        <taxon>Actinidiaceae</taxon>
        <taxon>Actinidia</taxon>
    </lineage>
</organism>
<accession>A0A2R6QP60</accession>
<feature type="repeat" description="PPR" evidence="3">
    <location>
        <begin position="498"/>
        <end position="532"/>
    </location>
</feature>
<dbReference type="SUPFAM" id="SSF48452">
    <property type="entry name" value="TPR-like"/>
    <property type="match status" value="3"/>
</dbReference>
<dbReference type="FunFam" id="1.25.40.10:FF:000073">
    <property type="entry name" value="Pentatricopeptide repeat-containing protein chloroplastic"/>
    <property type="match status" value="1"/>
</dbReference>
<dbReference type="FunFam" id="1.25.40.10:FF:001093">
    <property type="entry name" value="Pentatricopeptide repeat-containing protein At2g34400"/>
    <property type="match status" value="1"/>
</dbReference>
<comment type="caution">
    <text evidence="5">The sequence shown here is derived from an EMBL/GenBank/DDBJ whole genome shotgun (WGS) entry which is preliminary data.</text>
</comment>
<keyword evidence="6" id="KW-1185">Reference proteome</keyword>
<evidence type="ECO:0000256" key="2">
    <source>
        <dbReference type="ARBA" id="ARBA00022737"/>
    </source>
</evidence>
<dbReference type="NCBIfam" id="TIGR00756">
    <property type="entry name" value="PPR"/>
    <property type="match status" value="8"/>
</dbReference>
<dbReference type="GO" id="GO:0008270">
    <property type="term" value="F:zinc ion binding"/>
    <property type="evidence" value="ECO:0007669"/>
    <property type="project" value="InterPro"/>
</dbReference>
<dbReference type="InterPro" id="IPR011990">
    <property type="entry name" value="TPR-like_helical_dom_sf"/>
</dbReference>
<dbReference type="EMBL" id="NKQK01000014">
    <property type="protein sequence ID" value="PSS11719.1"/>
    <property type="molecule type" value="Genomic_DNA"/>
</dbReference>
<dbReference type="InterPro" id="IPR046848">
    <property type="entry name" value="E_motif"/>
</dbReference>
<dbReference type="Pfam" id="PF01535">
    <property type="entry name" value="PPR"/>
    <property type="match status" value="3"/>
</dbReference>
<evidence type="ECO:0000313" key="5">
    <source>
        <dbReference type="EMBL" id="PSS11719.1"/>
    </source>
</evidence>
<sequence>MYRFRLQELSLLRYKKLCCYFHSSFNSVSNVPRIYELNKHLNGLWKSGQIDEARQVFYEMSERDEFTWNTMVAAFAQSGRLTEAKQVFDETPKKCSITWSSLISGFCRYGCENEAFYLFWQMQHEGHKPSQFTLGSLLRMCSSNSLLSRGEQIHAYAVKTHCNAFVNTGLVDMYAKCNCILESEYIFYAMSARRSHVLWTAMITGYSQNNDGLRAIKCFRDMNTEGVEFNQYTFPSVLTACAAVSACSFGEQVHSCIVRTGFVSNAFVESALVDMYAKCGNLKSARRALETMDIDNVISWNAMLAGCVRQGIEEEALLLFKKMHARGMDIDDFTYPSVLNSCASVKEMENAKSVHCLIVKTGFEAYKLVSNALVDVYAKGGELRSAFEVFNSMIERDVISWTSLVTGYAYNGSCEEALKLFCQMRLAGVDPDQIVIASVLSACAELTVLEFGQQVHANFMKSGLESTLSVDNSIVTMYAKCGCIEDANRVFNSMRMWNVITWTALIIGYAQNGKGKDSLALYDKMIATGTKPDFITFIGLLFACSHAGLVEQARHYFESMDKVYGIKPGPDHYACMIDLMGRSGKMNEARELLNQMDVEPDATVWKALLSACRVHQNLELAERAAKALFVLEPQNAMPYVMLSNIYSASGFWEDAAKLRRLMKSRGISKEPGCSWIEMNSKVHTFMSEDRSHSTTDQIYSKIDEIMIMIKEAGYVPDMNFALHDVDEEGKQLGLAYHSEKLAVAFALLFVPQRAPIRIYKNLRVCGDCHTAMKYISEVFHRHIILRDSNCFHHFREGKCSCGDYW</sequence>
<dbReference type="GO" id="GO:0009451">
    <property type="term" value="P:RNA modification"/>
    <property type="evidence" value="ECO:0007669"/>
    <property type="project" value="InterPro"/>
</dbReference>
<evidence type="ECO:0000256" key="3">
    <source>
        <dbReference type="PROSITE-ProRule" id="PRU00708"/>
    </source>
</evidence>
<dbReference type="Proteomes" id="UP000241394">
    <property type="component" value="Chromosome LG14"/>
</dbReference>
<dbReference type="PANTHER" id="PTHR47926">
    <property type="entry name" value="PENTATRICOPEPTIDE REPEAT-CONTAINING PROTEIN"/>
    <property type="match status" value="1"/>
</dbReference>
<dbReference type="OrthoDB" id="185373at2759"/>
<dbReference type="Pfam" id="PF20431">
    <property type="entry name" value="E_motif"/>
    <property type="match status" value="1"/>
</dbReference>
<evidence type="ECO:0000256" key="1">
    <source>
        <dbReference type="ARBA" id="ARBA00006643"/>
    </source>
</evidence>
<feature type="repeat" description="PPR" evidence="3">
    <location>
        <begin position="64"/>
        <end position="94"/>
    </location>
</feature>
<dbReference type="Gene3D" id="1.25.40.10">
    <property type="entry name" value="Tetratricopeptide repeat domain"/>
    <property type="match status" value="5"/>
</dbReference>
<dbReference type="InterPro" id="IPR002885">
    <property type="entry name" value="PPR_rpt"/>
</dbReference>
<dbReference type="AlphaFoldDB" id="A0A2R6QP60"/>
<dbReference type="FunFam" id="1.25.40.10:FF:000452">
    <property type="entry name" value="pentatricopeptide repeat-containing protein At2g03880, mitochondrial"/>
    <property type="match status" value="1"/>
</dbReference>
<dbReference type="Pfam" id="PF13041">
    <property type="entry name" value="PPR_2"/>
    <property type="match status" value="5"/>
</dbReference>
<dbReference type="FunCoup" id="A0A2R6QP60">
    <property type="interactions" value="32"/>
</dbReference>
<comment type="similarity">
    <text evidence="1">Belongs to the PPR family. PCMP-H subfamily.</text>
</comment>
<keyword evidence="2" id="KW-0677">Repeat</keyword>
<reference evidence="5 6" key="1">
    <citation type="submission" date="2017-07" db="EMBL/GenBank/DDBJ databases">
        <title>An improved, manually edited Actinidia chinensis var. chinensis (kiwifruit) genome highlights the challenges associated with draft genomes and gene prediction in plants.</title>
        <authorList>
            <person name="Pilkington S."/>
            <person name="Crowhurst R."/>
            <person name="Hilario E."/>
            <person name="Nardozza S."/>
            <person name="Fraser L."/>
            <person name="Peng Y."/>
            <person name="Gunaseelan K."/>
            <person name="Simpson R."/>
            <person name="Tahir J."/>
            <person name="Deroles S."/>
            <person name="Templeton K."/>
            <person name="Luo Z."/>
            <person name="Davy M."/>
            <person name="Cheng C."/>
            <person name="Mcneilage M."/>
            <person name="Scaglione D."/>
            <person name="Liu Y."/>
            <person name="Zhang Q."/>
            <person name="Datson P."/>
            <person name="De Silva N."/>
            <person name="Gardiner S."/>
            <person name="Bassett H."/>
            <person name="Chagne D."/>
            <person name="Mccallum J."/>
            <person name="Dzierzon H."/>
            <person name="Deng C."/>
            <person name="Wang Y.-Y."/>
            <person name="Barron N."/>
            <person name="Manako K."/>
            <person name="Bowen J."/>
            <person name="Foster T."/>
            <person name="Erridge Z."/>
            <person name="Tiffin H."/>
            <person name="Waite C."/>
            <person name="Davies K."/>
            <person name="Grierson E."/>
            <person name="Laing W."/>
            <person name="Kirk R."/>
            <person name="Chen X."/>
            <person name="Wood M."/>
            <person name="Montefiori M."/>
            <person name="Brummell D."/>
            <person name="Schwinn K."/>
            <person name="Catanach A."/>
            <person name="Fullerton C."/>
            <person name="Li D."/>
            <person name="Meiyalaghan S."/>
            <person name="Nieuwenhuizen N."/>
            <person name="Read N."/>
            <person name="Prakash R."/>
            <person name="Hunter D."/>
            <person name="Zhang H."/>
            <person name="Mckenzie M."/>
            <person name="Knabel M."/>
            <person name="Harris A."/>
            <person name="Allan A."/>
            <person name="Chen A."/>
            <person name="Janssen B."/>
            <person name="Plunkett B."/>
            <person name="Dwamena C."/>
            <person name="Voogd C."/>
            <person name="Leif D."/>
            <person name="Lafferty D."/>
            <person name="Souleyre E."/>
            <person name="Varkonyi-Gasic E."/>
            <person name="Gambi F."/>
            <person name="Hanley J."/>
            <person name="Yao J.-L."/>
            <person name="Cheung J."/>
            <person name="David K."/>
            <person name="Warren B."/>
            <person name="Marsh K."/>
            <person name="Snowden K."/>
            <person name="Lin-Wang K."/>
            <person name="Brian L."/>
            <person name="Martinez-Sanchez M."/>
            <person name="Wang M."/>
            <person name="Ileperuma N."/>
            <person name="Macnee N."/>
            <person name="Campin R."/>
            <person name="Mcatee P."/>
            <person name="Drummond R."/>
            <person name="Espley R."/>
            <person name="Ireland H."/>
            <person name="Wu R."/>
            <person name="Atkinson R."/>
            <person name="Karunairetnam S."/>
            <person name="Bulley S."/>
            <person name="Chunkath S."/>
            <person name="Hanley Z."/>
            <person name="Storey R."/>
            <person name="Thrimawithana A."/>
            <person name="Thomson S."/>
            <person name="David C."/>
            <person name="Testolin R."/>
        </authorList>
    </citation>
    <scope>NUCLEOTIDE SEQUENCE [LARGE SCALE GENOMIC DNA]</scope>
    <source>
        <strain evidence="6">cv. Red5</strain>
        <tissue evidence="5">Young leaf</tissue>
    </source>
</reference>
<dbReference type="Gramene" id="PSS11719">
    <property type="protein sequence ID" value="PSS11719"/>
    <property type="gene ID" value="CEY00_Acc16001"/>
</dbReference>
<dbReference type="STRING" id="1590841.A0A2R6QP60"/>